<evidence type="ECO:0000259" key="1">
    <source>
        <dbReference type="Pfam" id="PF00735"/>
    </source>
</evidence>
<protein>
    <recommendedName>
        <fullName evidence="1">Septin-type G domain-containing protein</fullName>
    </recommendedName>
</protein>
<feature type="domain" description="Septin-type G" evidence="1">
    <location>
        <begin position="36"/>
        <end position="88"/>
    </location>
</feature>
<dbReference type="Pfam" id="PF00735">
    <property type="entry name" value="Septin"/>
    <property type="match status" value="1"/>
</dbReference>
<evidence type="ECO:0000313" key="2">
    <source>
        <dbReference type="EMBL" id="KAK9862256.1"/>
    </source>
</evidence>
<proteinExistence type="predicted"/>
<keyword evidence="3" id="KW-1185">Reference proteome</keyword>
<organism evidence="2 3">
    <name type="scientific">Apatococcus fuscideae</name>
    <dbReference type="NCBI Taxonomy" id="2026836"/>
    <lineage>
        <taxon>Eukaryota</taxon>
        <taxon>Viridiplantae</taxon>
        <taxon>Chlorophyta</taxon>
        <taxon>core chlorophytes</taxon>
        <taxon>Trebouxiophyceae</taxon>
        <taxon>Chlorellales</taxon>
        <taxon>Chlorellaceae</taxon>
        <taxon>Apatococcus</taxon>
    </lineage>
</organism>
<dbReference type="Gene3D" id="3.40.50.300">
    <property type="entry name" value="P-loop containing nucleotide triphosphate hydrolases"/>
    <property type="match status" value="1"/>
</dbReference>
<dbReference type="AlphaFoldDB" id="A0AAW1SXU5"/>
<comment type="caution">
    <text evidence="2">The sequence shown here is derived from an EMBL/GenBank/DDBJ whole genome shotgun (WGS) entry which is preliminary data.</text>
</comment>
<dbReference type="Proteomes" id="UP001485043">
    <property type="component" value="Unassembled WGS sequence"/>
</dbReference>
<reference evidence="2 3" key="1">
    <citation type="journal article" date="2024" name="Nat. Commun.">
        <title>Phylogenomics reveals the evolutionary origins of lichenization in chlorophyte algae.</title>
        <authorList>
            <person name="Puginier C."/>
            <person name="Libourel C."/>
            <person name="Otte J."/>
            <person name="Skaloud P."/>
            <person name="Haon M."/>
            <person name="Grisel S."/>
            <person name="Petersen M."/>
            <person name="Berrin J.G."/>
            <person name="Delaux P.M."/>
            <person name="Dal Grande F."/>
            <person name="Keller J."/>
        </authorList>
    </citation>
    <scope>NUCLEOTIDE SEQUENCE [LARGE SCALE GENOMIC DNA]</scope>
    <source>
        <strain evidence="2 3">SAG 2523</strain>
    </source>
</reference>
<dbReference type="InterPro" id="IPR027417">
    <property type="entry name" value="P-loop_NTPase"/>
</dbReference>
<gene>
    <name evidence="2" type="ORF">WJX84_009239</name>
</gene>
<evidence type="ECO:0000313" key="3">
    <source>
        <dbReference type="Proteomes" id="UP001485043"/>
    </source>
</evidence>
<dbReference type="InterPro" id="IPR030379">
    <property type="entry name" value="G_SEPTIN_dom"/>
</dbReference>
<accession>A0AAW1SXU5</accession>
<dbReference type="GO" id="GO:0005525">
    <property type="term" value="F:GTP binding"/>
    <property type="evidence" value="ECO:0007669"/>
    <property type="project" value="InterPro"/>
</dbReference>
<name>A0AAW1SXU5_9CHLO</name>
<sequence length="116" mass="13024">MNFVTDLAGLQKDAQFGTLEHEIKRTASELGVRGDQVELVPPFPVVASNQYRETTDGLMPFRPYAWGACEINNPLHSDFRLVKQVLTCAAFPHYASRRHTSFMSTAPNENTSKQKP</sequence>
<dbReference type="EMBL" id="JALJOV010000632">
    <property type="protein sequence ID" value="KAK9862256.1"/>
    <property type="molecule type" value="Genomic_DNA"/>
</dbReference>